<dbReference type="EMBL" id="MIGC01005179">
    <property type="protein sequence ID" value="PHJ17208.1"/>
    <property type="molecule type" value="Genomic_DNA"/>
</dbReference>
<comment type="caution">
    <text evidence="3">The sequence shown here is derived from an EMBL/GenBank/DDBJ whole genome shotgun (WGS) entry which is preliminary data.</text>
</comment>
<dbReference type="AlphaFoldDB" id="A0A2C6KKN9"/>
<dbReference type="RefSeq" id="XP_067918933.1">
    <property type="nucleotide sequence ID" value="XM_068069089.1"/>
</dbReference>
<organism evidence="3 4">
    <name type="scientific">Cystoisospora suis</name>
    <dbReference type="NCBI Taxonomy" id="483139"/>
    <lineage>
        <taxon>Eukaryota</taxon>
        <taxon>Sar</taxon>
        <taxon>Alveolata</taxon>
        <taxon>Apicomplexa</taxon>
        <taxon>Conoidasida</taxon>
        <taxon>Coccidia</taxon>
        <taxon>Eucoccidiorida</taxon>
        <taxon>Eimeriorina</taxon>
        <taxon>Sarcocystidae</taxon>
        <taxon>Cystoisospora</taxon>
    </lineage>
</organism>
<evidence type="ECO:0000256" key="1">
    <source>
        <dbReference type="SAM" id="MobiDB-lite"/>
    </source>
</evidence>
<evidence type="ECO:0000256" key="2">
    <source>
        <dbReference type="SAM" id="Phobius"/>
    </source>
</evidence>
<keyword evidence="2" id="KW-0472">Membrane</keyword>
<reference evidence="3 4" key="1">
    <citation type="journal article" date="2017" name="Int. J. Parasitol.">
        <title>The genome of the protozoan parasite Cystoisospora suis and a reverse vaccinology approach to identify vaccine candidates.</title>
        <authorList>
            <person name="Palmieri N."/>
            <person name="Shrestha A."/>
            <person name="Ruttkowski B."/>
            <person name="Beck T."/>
            <person name="Vogl C."/>
            <person name="Tomley F."/>
            <person name="Blake D.P."/>
            <person name="Joachim A."/>
        </authorList>
    </citation>
    <scope>NUCLEOTIDE SEQUENCE [LARGE SCALE GENOMIC DNA]</scope>
    <source>
        <strain evidence="3 4">Wien I</strain>
    </source>
</reference>
<evidence type="ECO:0000313" key="3">
    <source>
        <dbReference type="EMBL" id="PHJ17208.1"/>
    </source>
</evidence>
<dbReference type="Proteomes" id="UP000221165">
    <property type="component" value="Unassembled WGS sequence"/>
</dbReference>
<feature type="transmembrane region" description="Helical" evidence="2">
    <location>
        <begin position="95"/>
        <end position="120"/>
    </location>
</feature>
<keyword evidence="2 3" id="KW-0812">Transmembrane</keyword>
<name>A0A2C6KKN9_9APIC</name>
<dbReference type="GeneID" id="94432300"/>
<gene>
    <name evidence="3" type="ORF">CSUI_008970</name>
</gene>
<keyword evidence="4" id="KW-1185">Reference proteome</keyword>
<evidence type="ECO:0000313" key="4">
    <source>
        <dbReference type="Proteomes" id="UP000221165"/>
    </source>
</evidence>
<protein>
    <submittedName>
        <fullName evidence="3">Transmembrane protein</fullName>
    </submittedName>
</protein>
<feature type="region of interest" description="Disordered" evidence="1">
    <location>
        <begin position="286"/>
        <end position="307"/>
    </location>
</feature>
<accession>A0A2C6KKN9</accession>
<dbReference type="OrthoDB" id="329059at2759"/>
<keyword evidence="2" id="KW-1133">Transmembrane helix</keyword>
<dbReference type="VEuPathDB" id="ToxoDB:CSUI_008970"/>
<sequence>MWNSVFRSRAAQRCRRASGTDEMVYSPSLGQLIGRVASQVDQACSGARVSRRLLTAADLLDKQPVDLTLFMDVGETLDSSGAKDRPLVQAWFTEIVVQFFTVVAVCCLAFAVGVIIGSIMCRTTLFSGAATDSLLGKNTDEPSVSLYLPRTGGWSTEPKIKAIFRGAFDVVLPEYCLGMTEDGSYVEALSAVLTLFYVPAQQIDKDARSVCFPGAHGGTVSLPPQARSPPGDQPFVSAAVRPWDGSAGSWSISPRPTDPLILSASSAFPASFGRWHAVEGRGLGVDDPGAGRRAVPTPERNSNIGAREGASLRDELPDFSDRSLPIRAIYSLSLLSRLGSLRGIPLRIESENAVTGTVESQSRMLLLHSASSAYPLGLMNFTAVQDASNTAVGPTLLFRNILPFVVGLTHGLNAVRVSVNLNVPLVDKDSKVIDVLKRDCDLGRTYFGLDVTIQAVRAMFFKHTQGSLNMLPFRVRCTSVYVAKETEWPLSPPKAFVDSIVDLATEYSTLNLVLGDR</sequence>
<proteinExistence type="predicted"/>